<reference evidence="1 2" key="1">
    <citation type="journal article" date="2020" name="Mol. Plant">
        <title>The Chromosome-Based Rubber Tree Genome Provides New Insights into Spurge Genome Evolution and Rubber Biosynthesis.</title>
        <authorList>
            <person name="Liu J."/>
            <person name="Shi C."/>
            <person name="Shi C.C."/>
            <person name="Li W."/>
            <person name="Zhang Q.J."/>
            <person name="Zhang Y."/>
            <person name="Li K."/>
            <person name="Lu H.F."/>
            <person name="Shi C."/>
            <person name="Zhu S.T."/>
            <person name="Xiao Z.Y."/>
            <person name="Nan H."/>
            <person name="Yue Y."/>
            <person name="Zhu X.G."/>
            <person name="Wu Y."/>
            <person name="Hong X.N."/>
            <person name="Fan G.Y."/>
            <person name="Tong Y."/>
            <person name="Zhang D."/>
            <person name="Mao C.L."/>
            <person name="Liu Y.L."/>
            <person name="Hao S.J."/>
            <person name="Liu W.Q."/>
            <person name="Lv M.Q."/>
            <person name="Zhang H.B."/>
            <person name="Liu Y."/>
            <person name="Hu-Tang G.R."/>
            <person name="Wang J.P."/>
            <person name="Wang J.H."/>
            <person name="Sun Y.H."/>
            <person name="Ni S.B."/>
            <person name="Chen W.B."/>
            <person name="Zhang X.C."/>
            <person name="Jiao Y.N."/>
            <person name="Eichler E.E."/>
            <person name="Li G.H."/>
            <person name="Liu X."/>
            <person name="Gao L.Z."/>
        </authorList>
    </citation>
    <scope>NUCLEOTIDE SEQUENCE [LARGE SCALE GENOMIC DNA]</scope>
    <source>
        <strain evidence="2">cv. GT1</strain>
        <tissue evidence="1">Leaf</tissue>
    </source>
</reference>
<gene>
    <name evidence="1" type="ORF">GH714_032962</name>
</gene>
<organism evidence="1 2">
    <name type="scientific">Hevea brasiliensis</name>
    <name type="common">Para rubber tree</name>
    <name type="synonym">Siphonia brasiliensis</name>
    <dbReference type="NCBI Taxonomy" id="3981"/>
    <lineage>
        <taxon>Eukaryota</taxon>
        <taxon>Viridiplantae</taxon>
        <taxon>Streptophyta</taxon>
        <taxon>Embryophyta</taxon>
        <taxon>Tracheophyta</taxon>
        <taxon>Spermatophyta</taxon>
        <taxon>Magnoliopsida</taxon>
        <taxon>eudicotyledons</taxon>
        <taxon>Gunneridae</taxon>
        <taxon>Pentapetalae</taxon>
        <taxon>rosids</taxon>
        <taxon>fabids</taxon>
        <taxon>Malpighiales</taxon>
        <taxon>Euphorbiaceae</taxon>
        <taxon>Crotonoideae</taxon>
        <taxon>Micrandreae</taxon>
        <taxon>Hevea</taxon>
    </lineage>
</organism>
<protein>
    <submittedName>
        <fullName evidence="1">Uncharacterized protein</fullName>
    </submittedName>
</protein>
<comment type="caution">
    <text evidence="1">The sequence shown here is derived from an EMBL/GenBank/DDBJ whole genome shotgun (WGS) entry which is preliminary data.</text>
</comment>
<dbReference type="AlphaFoldDB" id="A0A6A6KBU2"/>
<keyword evidence="2" id="KW-1185">Reference proteome</keyword>
<name>A0A6A6KBU2_HEVBR</name>
<dbReference type="InterPro" id="IPR004252">
    <property type="entry name" value="Probable_transposase_24"/>
</dbReference>
<evidence type="ECO:0000313" key="2">
    <source>
        <dbReference type="Proteomes" id="UP000467840"/>
    </source>
</evidence>
<accession>A0A6A6KBU2</accession>
<proteinExistence type="predicted"/>
<evidence type="ECO:0000313" key="1">
    <source>
        <dbReference type="EMBL" id="KAF2284949.1"/>
    </source>
</evidence>
<dbReference type="Proteomes" id="UP000467840">
    <property type="component" value="Chromosome 12"/>
</dbReference>
<dbReference type="Pfam" id="PF03004">
    <property type="entry name" value="Transposase_24"/>
    <property type="match status" value="1"/>
</dbReference>
<sequence length="140" mass="15648">MLVRHKKSDITYLHDLGSDWMKKETKKLGRPPSQIEVFWETHTKNGSDGVFIDGKSQEVDRAYSSAITEKYDSTSDTQLILDVNKWVTVSGGLTKGRVYGFGSSNIAKFQILGSFTSYMCTSTYHGSSSQTMVPLDQFTS</sequence>
<dbReference type="EMBL" id="JAAGAX010000018">
    <property type="protein sequence ID" value="KAF2284949.1"/>
    <property type="molecule type" value="Genomic_DNA"/>
</dbReference>